<keyword evidence="3" id="KW-1185">Reference proteome</keyword>
<evidence type="ECO:0000313" key="2">
    <source>
        <dbReference type="EMBL" id="SEC93642.1"/>
    </source>
</evidence>
<dbReference type="OrthoDB" id="4569937at2"/>
<dbReference type="AlphaFoldDB" id="A0A1H4WJY4"/>
<name>A0A1H4WJY4_TSUTY</name>
<dbReference type="Pfam" id="PF24092">
    <property type="entry name" value="DUF7373_C"/>
    <property type="match status" value="1"/>
</dbReference>
<proteinExistence type="predicted"/>
<sequence>MTDEAAAKVAVSDFRTEGKATEAIPDRADLAVRKMPPNDTFKYTRFTALTSVGPHLIIASPWGTDENKARSLIAKTVDAQRDLLAGFTSPGSSDLAGLPLDKDGIVSLTVVPDQGEAGFFDAVYGFHEQRTSRHRDDNPITAGKIFADTGMDLVGHGKNTVYRTRDYAAAQQFIDRVASEWLDKLPSARSFAVEGLPTAKCRSHTLWVGSDTPRYTCYIAVGRYISAFTDNQAARVRQVTSAAYLILKDAK</sequence>
<organism evidence="2 3">
    <name type="scientific">Tsukamurella tyrosinosolvens</name>
    <dbReference type="NCBI Taxonomy" id="57704"/>
    <lineage>
        <taxon>Bacteria</taxon>
        <taxon>Bacillati</taxon>
        <taxon>Actinomycetota</taxon>
        <taxon>Actinomycetes</taxon>
        <taxon>Mycobacteriales</taxon>
        <taxon>Tsukamurellaceae</taxon>
        <taxon>Tsukamurella</taxon>
    </lineage>
</organism>
<gene>
    <name evidence="2" type="ORF">SAMN04489793_3588</name>
</gene>
<reference evidence="3" key="1">
    <citation type="submission" date="2016-10" db="EMBL/GenBank/DDBJ databases">
        <authorList>
            <person name="Varghese N."/>
            <person name="Submissions S."/>
        </authorList>
    </citation>
    <scope>NUCLEOTIDE SEQUENCE [LARGE SCALE GENOMIC DNA]</scope>
    <source>
        <strain evidence="3">DSM 44234</strain>
    </source>
</reference>
<dbReference type="STRING" id="57704.SAMN04489793_3588"/>
<dbReference type="InterPro" id="IPR056463">
    <property type="entry name" value="DUF7373_C"/>
</dbReference>
<feature type="domain" description="DUF7373" evidence="1">
    <location>
        <begin position="109"/>
        <end position="249"/>
    </location>
</feature>
<evidence type="ECO:0000313" key="3">
    <source>
        <dbReference type="Proteomes" id="UP000182241"/>
    </source>
</evidence>
<accession>A0A1H4WJY4</accession>
<dbReference type="EMBL" id="FNSA01000003">
    <property type="protein sequence ID" value="SEC93642.1"/>
    <property type="molecule type" value="Genomic_DNA"/>
</dbReference>
<evidence type="ECO:0000259" key="1">
    <source>
        <dbReference type="Pfam" id="PF24092"/>
    </source>
</evidence>
<dbReference type="Proteomes" id="UP000182241">
    <property type="component" value="Unassembled WGS sequence"/>
</dbReference>
<protein>
    <recommendedName>
        <fullName evidence="1">DUF7373 domain-containing protein</fullName>
    </recommendedName>
</protein>
<dbReference type="RefSeq" id="WP_068738909.1">
    <property type="nucleotide sequence ID" value="NZ_LR134447.1"/>
</dbReference>